<evidence type="ECO:0008006" key="3">
    <source>
        <dbReference type="Google" id="ProtNLM"/>
    </source>
</evidence>
<dbReference type="RefSeq" id="WP_386195569.1">
    <property type="nucleotide sequence ID" value="NZ_JBHSBC010000046.1"/>
</dbReference>
<reference evidence="2" key="1">
    <citation type="journal article" date="2019" name="Int. J. Syst. Evol. Microbiol.">
        <title>The Global Catalogue of Microorganisms (GCM) 10K type strain sequencing project: providing services to taxonomists for standard genome sequencing and annotation.</title>
        <authorList>
            <consortium name="The Broad Institute Genomics Platform"/>
            <consortium name="The Broad Institute Genome Sequencing Center for Infectious Disease"/>
            <person name="Wu L."/>
            <person name="Ma J."/>
        </authorList>
    </citation>
    <scope>NUCLEOTIDE SEQUENCE [LARGE SCALE GENOMIC DNA]</scope>
    <source>
        <strain evidence="2">TBRC 7912</strain>
    </source>
</reference>
<proteinExistence type="predicted"/>
<gene>
    <name evidence="1" type="ORF">ACFOYY_35020</name>
</gene>
<evidence type="ECO:0000313" key="1">
    <source>
        <dbReference type="EMBL" id="MFC3985388.1"/>
    </source>
</evidence>
<dbReference type="EMBL" id="JBHSBC010000046">
    <property type="protein sequence ID" value="MFC3985388.1"/>
    <property type="molecule type" value="Genomic_DNA"/>
</dbReference>
<keyword evidence="2" id="KW-1185">Reference proteome</keyword>
<sequence length="67" mass="7524">MKYTPTPGYDTGAVRYVTETTTPTLTTEGRPALTRDAVLYDGTRTPIAVIRSVLHSRVRLSDYYEMP</sequence>
<dbReference type="Proteomes" id="UP001595698">
    <property type="component" value="Unassembled WGS sequence"/>
</dbReference>
<evidence type="ECO:0000313" key="2">
    <source>
        <dbReference type="Proteomes" id="UP001595698"/>
    </source>
</evidence>
<organism evidence="1 2">
    <name type="scientific">Streptosporangium jomthongense</name>
    <dbReference type="NCBI Taxonomy" id="1193683"/>
    <lineage>
        <taxon>Bacteria</taxon>
        <taxon>Bacillati</taxon>
        <taxon>Actinomycetota</taxon>
        <taxon>Actinomycetes</taxon>
        <taxon>Streptosporangiales</taxon>
        <taxon>Streptosporangiaceae</taxon>
        <taxon>Streptosporangium</taxon>
    </lineage>
</organism>
<protein>
    <recommendedName>
        <fullName evidence="3">UTRA domain-containing protein</fullName>
    </recommendedName>
</protein>
<name>A0ABV8FDL2_9ACTN</name>
<accession>A0ABV8FDL2</accession>
<comment type="caution">
    <text evidence="1">The sequence shown here is derived from an EMBL/GenBank/DDBJ whole genome shotgun (WGS) entry which is preliminary data.</text>
</comment>